<dbReference type="AlphaFoldDB" id="A0A7T8GW14"/>
<dbReference type="EMBL" id="CP045903">
    <property type="protein sequence ID" value="QQP38878.1"/>
    <property type="molecule type" value="Genomic_DNA"/>
</dbReference>
<keyword evidence="3" id="KW-1185">Reference proteome</keyword>
<evidence type="ECO:0000256" key="1">
    <source>
        <dbReference type="SAM" id="MobiDB-lite"/>
    </source>
</evidence>
<gene>
    <name evidence="2" type="ORF">FKW44_019577</name>
</gene>
<feature type="region of interest" description="Disordered" evidence="1">
    <location>
        <begin position="1"/>
        <end position="37"/>
    </location>
</feature>
<name>A0A7T8GW14_CALRO</name>
<evidence type="ECO:0000313" key="2">
    <source>
        <dbReference type="EMBL" id="QQP38878.1"/>
    </source>
</evidence>
<proteinExistence type="predicted"/>
<organism evidence="2 3">
    <name type="scientific">Caligus rogercresseyi</name>
    <name type="common">Sea louse</name>
    <dbReference type="NCBI Taxonomy" id="217165"/>
    <lineage>
        <taxon>Eukaryota</taxon>
        <taxon>Metazoa</taxon>
        <taxon>Ecdysozoa</taxon>
        <taxon>Arthropoda</taxon>
        <taxon>Crustacea</taxon>
        <taxon>Multicrustacea</taxon>
        <taxon>Hexanauplia</taxon>
        <taxon>Copepoda</taxon>
        <taxon>Siphonostomatoida</taxon>
        <taxon>Caligidae</taxon>
        <taxon>Caligus</taxon>
    </lineage>
</organism>
<sequence>MEDGYIQKEGQDGTSQSLRTNKTVEKKEGGQVQKGPKRMNWAATTITKFKQN</sequence>
<protein>
    <submittedName>
        <fullName evidence="2">Uncharacterized protein</fullName>
    </submittedName>
</protein>
<dbReference type="Proteomes" id="UP000595437">
    <property type="component" value="Chromosome 14"/>
</dbReference>
<reference evidence="3" key="1">
    <citation type="submission" date="2021-01" db="EMBL/GenBank/DDBJ databases">
        <title>Caligus Genome Assembly.</title>
        <authorList>
            <person name="Gallardo-Escarate C."/>
        </authorList>
    </citation>
    <scope>NUCLEOTIDE SEQUENCE [LARGE SCALE GENOMIC DNA]</scope>
</reference>
<feature type="compositionally biased region" description="Polar residues" evidence="1">
    <location>
        <begin position="12"/>
        <end position="21"/>
    </location>
</feature>
<feature type="compositionally biased region" description="Basic and acidic residues" evidence="1">
    <location>
        <begin position="1"/>
        <end position="11"/>
    </location>
</feature>
<evidence type="ECO:0000313" key="3">
    <source>
        <dbReference type="Proteomes" id="UP000595437"/>
    </source>
</evidence>
<accession>A0A7T8GW14</accession>